<feature type="compositionally biased region" description="Low complexity" evidence="5">
    <location>
        <begin position="538"/>
        <end position="556"/>
    </location>
</feature>
<evidence type="ECO:0000313" key="12">
    <source>
        <dbReference type="Proteomes" id="UP000325113"/>
    </source>
</evidence>
<feature type="transmembrane region" description="Helical" evidence="6">
    <location>
        <begin position="260"/>
        <end position="280"/>
    </location>
</feature>
<feature type="region of interest" description="Disordered" evidence="5">
    <location>
        <begin position="445"/>
        <end position="491"/>
    </location>
</feature>
<feature type="transmembrane region" description="Helical" evidence="6">
    <location>
        <begin position="217"/>
        <end position="239"/>
    </location>
</feature>
<evidence type="ECO:0000256" key="1">
    <source>
        <dbReference type="ARBA" id="ARBA00004141"/>
    </source>
</evidence>
<keyword evidence="10" id="KW-1185">Reference proteome</keyword>
<dbReference type="InterPro" id="IPR005178">
    <property type="entry name" value="Ostalpha/TMEM184C"/>
</dbReference>
<gene>
    <name evidence="8" type="ORF">FNF28_06529</name>
    <name evidence="7" type="ORF">FNF29_00704</name>
    <name evidence="9" type="ORF">FNF31_04716</name>
</gene>
<feature type="transmembrane region" description="Helical" evidence="6">
    <location>
        <begin position="18"/>
        <end position="38"/>
    </location>
</feature>
<dbReference type="Proteomes" id="UP000323011">
    <property type="component" value="Unassembled WGS sequence"/>
</dbReference>
<evidence type="ECO:0000313" key="9">
    <source>
        <dbReference type="EMBL" id="KAA0159640.1"/>
    </source>
</evidence>
<evidence type="ECO:0000313" key="7">
    <source>
        <dbReference type="EMBL" id="KAA0156593.1"/>
    </source>
</evidence>
<dbReference type="Pfam" id="PF03619">
    <property type="entry name" value="Solute_trans_a"/>
    <property type="match status" value="1"/>
</dbReference>
<keyword evidence="3 6" id="KW-1133">Transmembrane helix</keyword>
<feature type="compositionally biased region" description="Acidic residues" evidence="5">
    <location>
        <begin position="586"/>
        <end position="595"/>
    </location>
</feature>
<feature type="region of interest" description="Disordered" evidence="5">
    <location>
        <begin position="517"/>
        <end position="596"/>
    </location>
</feature>
<evidence type="ECO:0000256" key="5">
    <source>
        <dbReference type="SAM" id="MobiDB-lite"/>
    </source>
</evidence>
<evidence type="ECO:0000313" key="8">
    <source>
        <dbReference type="EMBL" id="KAA0157375.1"/>
    </source>
</evidence>
<reference evidence="10 11" key="1">
    <citation type="submission" date="2019-07" db="EMBL/GenBank/DDBJ databases">
        <title>Genomes of Cafeteria roenbergensis.</title>
        <authorList>
            <person name="Fischer M.G."/>
            <person name="Hackl T."/>
            <person name="Roman M."/>
        </authorList>
    </citation>
    <scope>NUCLEOTIDE SEQUENCE [LARGE SCALE GENOMIC DNA]</scope>
    <source>
        <strain evidence="7 10">BVI</strain>
        <strain evidence="9 12">Cflag</strain>
        <strain evidence="8 11">RCC970-E3</strain>
    </source>
</reference>
<feature type="transmembrane region" description="Helical" evidence="6">
    <location>
        <begin position="90"/>
        <end position="112"/>
    </location>
</feature>
<feature type="compositionally biased region" description="Acidic residues" evidence="5">
    <location>
        <begin position="335"/>
        <end position="344"/>
    </location>
</feature>
<dbReference type="EMBL" id="VLTN01000003">
    <property type="protein sequence ID" value="KAA0156593.1"/>
    <property type="molecule type" value="Genomic_DNA"/>
</dbReference>
<comment type="subcellular location">
    <subcellularLocation>
        <location evidence="1">Membrane</location>
        <topology evidence="1">Multi-pass membrane protein</topology>
    </subcellularLocation>
</comment>
<evidence type="ECO:0000256" key="4">
    <source>
        <dbReference type="ARBA" id="ARBA00023136"/>
    </source>
</evidence>
<feature type="compositionally biased region" description="Low complexity" evidence="5">
    <location>
        <begin position="404"/>
        <end position="421"/>
    </location>
</feature>
<keyword evidence="2 6" id="KW-0812">Transmembrane</keyword>
<feature type="compositionally biased region" description="Basic residues" evidence="5">
    <location>
        <begin position="369"/>
        <end position="383"/>
    </location>
</feature>
<dbReference type="GO" id="GO:0016020">
    <property type="term" value="C:membrane"/>
    <property type="evidence" value="ECO:0007669"/>
    <property type="project" value="UniProtKB-SubCell"/>
</dbReference>
<feature type="transmembrane region" description="Helical" evidence="6">
    <location>
        <begin position="50"/>
        <end position="69"/>
    </location>
</feature>
<feature type="compositionally biased region" description="Low complexity" evidence="5">
    <location>
        <begin position="349"/>
        <end position="364"/>
    </location>
</feature>
<feature type="transmembrane region" description="Helical" evidence="6">
    <location>
        <begin position="186"/>
        <end position="205"/>
    </location>
</feature>
<evidence type="ECO:0000256" key="2">
    <source>
        <dbReference type="ARBA" id="ARBA00022692"/>
    </source>
</evidence>
<evidence type="ECO:0000313" key="11">
    <source>
        <dbReference type="Proteomes" id="UP000324907"/>
    </source>
</evidence>
<dbReference type="EMBL" id="VLTL01000167">
    <property type="protein sequence ID" value="KAA0157375.1"/>
    <property type="molecule type" value="Genomic_DNA"/>
</dbReference>
<feature type="region of interest" description="Disordered" evidence="5">
    <location>
        <begin position="332"/>
        <end position="431"/>
    </location>
</feature>
<feature type="compositionally biased region" description="Basic residues" evidence="5">
    <location>
        <begin position="524"/>
        <end position="537"/>
    </location>
</feature>
<dbReference type="EMBL" id="VLTM01000051">
    <property type="protein sequence ID" value="KAA0159640.1"/>
    <property type="molecule type" value="Genomic_DNA"/>
</dbReference>
<dbReference type="PANTHER" id="PTHR23423">
    <property type="entry name" value="ORGANIC SOLUTE TRANSPORTER-RELATED"/>
    <property type="match status" value="1"/>
</dbReference>
<protein>
    <submittedName>
        <fullName evidence="8">Uncharacterized protein</fullName>
    </submittedName>
</protein>
<dbReference type="SMART" id="SM01417">
    <property type="entry name" value="Solute_trans_a"/>
    <property type="match status" value="1"/>
</dbReference>
<accession>A0A5A8CWL8</accession>
<dbReference type="Proteomes" id="UP000325113">
    <property type="component" value="Unassembled WGS sequence"/>
</dbReference>
<keyword evidence="4 6" id="KW-0472">Membrane</keyword>
<proteinExistence type="predicted"/>
<comment type="caution">
    <text evidence="8">The sequence shown here is derived from an EMBL/GenBank/DDBJ whole genome shotgun (WGS) entry which is preliminary data.</text>
</comment>
<sequence length="703" mass="73278">MCCGRDAPGNGPGARRGLARAVIVLTYAAVLIGGPILVVKLLERGTEKHIVAWAIGLLLVIMTLPLSMADIVKHLLAFKQPRLQKHVVRVLFLPVVFSISSYLCLVFREAALTVETLRDGYEAFAIYSFTAFLLEAAGGEAALAARLRAKPASAGRHIFPMNHCLQPWPLGAVLLRRCKAGVLQYVVVRLVLTAVTLVLEGQGVFAEGELARFDRGYVYVTAIANMSQMTAVYCLLLLLQAAHEELTPVRAWPKLLCVKAVIFFVWWQGIALAVLVQLGLMPTSLGWTEQEVAKGVQNLLIVLEMLPAALAHRWAFPVSDFAPPEREFVAVSTRDDDDDDDGEDDAARGDGAPAASRIAGAGAAEPTRPRRKPSRRQAAKRLPHAAVSRSSDSDCKSWVSVDLEAGTSSTGRGSAAEAGAGRSDEEAPLHAGSGLAADAMEVLVGGSGDDATGASSPAGHGGTAEEGWAEPRSPVAGTLAAGDEAPAPVAPSAGAGLAAALWASTIPSDVVSEMRRTVLPTPARTRRARARRARARSAAHAPQLEAAGSAAPEAGANDQLRGANGARSPGHTDRARSSSKSSSGGDSEEGEDDEASREAILHAARHMQAAGGRTSGGGVGGGVGPLRFATRLGRPRRVRGVEASDTAAMAAAAATFAMSTEVRSQWSPSTGAQDASPSAIFAPLAPVTGGSTMAANRVHLGRR</sequence>
<organism evidence="8 11">
    <name type="scientific">Cafeteria roenbergensis</name>
    <name type="common">Marine flagellate</name>
    <dbReference type="NCBI Taxonomy" id="33653"/>
    <lineage>
        <taxon>Eukaryota</taxon>
        <taxon>Sar</taxon>
        <taxon>Stramenopiles</taxon>
        <taxon>Bigyra</taxon>
        <taxon>Opalozoa</taxon>
        <taxon>Bicosoecida</taxon>
        <taxon>Cafeteriaceae</taxon>
        <taxon>Cafeteria</taxon>
    </lineage>
</organism>
<name>A0A5A8CWL8_CAFRO</name>
<dbReference type="AlphaFoldDB" id="A0A5A8CWL8"/>
<evidence type="ECO:0000256" key="6">
    <source>
        <dbReference type="SAM" id="Phobius"/>
    </source>
</evidence>
<dbReference type="Proteomes" id="UP000324907">
    <property type="component" value="Unassembled WGS sequence"/>
</dbReference>
<evidence type="ECO:0000313" key="10">
    <source>
        <dbReference type="Proteomes" id="UP000323011"/>
    </source>
</evidence>
<feature type="compositionally biased region" description="Low complexity" evidence="5">
    <location>
        <begin position="449"/>
        <end position="458"/>
    </location>
</feature>
<evidence type="ECO:0000256" key="3">
    <source>
        <dbReference type="ARBA" id="ARBA00022989"/>
    </source>
</evidence>